<feature type="region of interest" description="Disordered" evidence="1">
    <location>
        <begin position="1"/>
        <end position="107"/>
    </location>
</feature>
<keyword evidence="3" id="KW-1185">Reference proteome</keyword>
<reference evidence="2" key="1">
    <citation type="submission" date="2006-10" db="EMBL/GenBank/DDBJ databases">
        <authorList>
            <person name="Amadeo P."/>
            <person name="Zhao Q."/>
            <person name="Wortman J."/>
            <person name="Fraser-Liggett C."/>
            <person name="Carlton J."/>
        </authorList>
    </citation>
    <scope>NUCLEOTIDE SEQUENCE</scope>
    <source>
        <strain evidence="2">G3</strain>
    </source>
</reference>
<evidence type="ECO:0000313" key="3">
    <source>
        <dbReference type="Proteomes" id="UP000001542"/>
    </source>
</evidence>
<sequence>MEDDPFFAPISNTNDLKPVVAKNSLKDDKPKSSKSLTPQKSDNSKFKEKDSRKNDRKHREPKEHEKMHSKRDRSPERRESRDDRRDRVERPPPPRHHDHKYTDPRARLPSMLNDIAFPKPLTINPDAPPNSYKIFNQQVPEIPKLAELYD</sequence>
<dbReference type="VEuPathDB" id="TrichDB:TVAGG3_0938960"/>
<protein>
    <submittedName>
        <fullName evidence="2">Uncharacterized protein</fullName>
    </submittedName>
</protein>
<dbReference type="VEuPathDB" id="TrichDB:TVAG_389650"/>
<dbReference type="SMR" id="A2E167"/>
<dbReference type="KEGG" id="tva:4771539"/>
<evidence type="ECO:0000256" key="1">
    <source>
        <dbReference type="SAM" id="MobiDB-lite"/>
    </source>
</evidence>
<reference evidence="2" key="2">
    <citation type="journal article" date="2007" name="Science">
        <title>Draft genome sequence of the sexually transmitted pathogen Trichomonas vaginalis.</title>
        <authorList>
            <person name="Carlton J.M."/>
            <person name="Hirt R.P."/>
            <person name="Silva J.C."/>
            <person name="Delcher A.L."/>
            <person name="Schatz M."/>
            <person name="Zhao Q."/>
            <person name="Wortman J.R."/>
            <person name="Bidwell S.L."/>
            <person name="Alsmark U.C.M."/>
            <person name="Besteiro S."/>
            <person name="Sicheritz-Ponten T."/>
            <person name="Noel C.J."/>
            <person name="Dacks J.B."/>
            <person name="Foster P.G."/>
            <person name="Simillion C."/>
            <person name="Van de Peer Y."/>
            <person name="Miranda-Saavedra D."/>
            <person name="Barton G.J."/>
            <person name="Westrop G.D."/>
            <person name="Mueller S."/>
            <person name="Dessi D."/>
            <person name="Fiori P.L."/>
            <person name="Ren Q."/>
            <person name="Paulsen I."/>
            <person name="Zhang H."/>
            <person name="Bastida-Corcuera F.D."/>
            <person name="Simoes-Barbosa A."/>
            <person name="Brown M.T."/>
            <person name="Hayes R.D."/>
            <person name="Mukherjee M."/>
            <person name="Okumura C.Y."/>
            <person name="Schneider R."/>
            <person name="Smith A.J."/>
            <person name="Vanacova S."/>
            <person name="Villalvazo M."/>
            <person name="Haas B.J."/>
            <person name="Pertea M."/>
            <person name="Feldblyum T.V."/>
            <person name="Utterback T.R."/>
            <person name="Shu C.L."/>
            <person name="Osoegawa K."/>
            <person name="de Jong P.J."/>
            <person name="Hrdy I."/>
            <person name="Horvathova L."/>
            <person name="Zubacova Z."/>
            <person name="Dolezal P."/>
            <person name="Malik S.B."/>
            <person name="Logsdon J.M. Jr."/>
            <person name="Henze K."/>
            <person name="Gupta A."/>
            <person name="Wang C.C."/>
            <person name="Dunne R.L."/>
            <person name="Upcroft J.A."/>
            <person name="Upcroft P."/>
            <person name="White O."/>
            <person name="Salzberg S.L."/>
            <person name="Tang P."/>
            <person name="Chiu C.-H."/>
            <person name="Lee Y.-S."/>
            <person name="Embley T.M."/>
            <person name="Coombs G.H."/>
            <person name="Mottram J.C."/>
            <person name="Tachezy J."/>
            <person name="Fraser-Liggett C.M."/>
            <person name="Johnson P.J."/>
        </authorList>
    </citation>
    <scope>NUCLEOTIDE SEQUENCE [LARGE SCALE GENOMIC DNA]</scope>
    <source>
        <strain evidence="2">G3</strain>
    </source>
</reference>
<evidence type="ECO:0000313" key="2">
    <source>
        <dbReference type="EMBL" id="EAY13568.1"/>
    </source>
</evidence>
<dbReference type="EMBL" id="DS113283">
    <property type="protein sequence ID" value="EAY13568.1"/>
    <property type="molecule type" value="Genomic_DNA"/>
</dbReference>
<dbReference type="RefSeq" id="XP_001325791.1">
    <property type="nucleotide sequence ID" value="XM_001325756.1"/>
</dbReference>
<name>A2E167_TRIV3</name>
<dbReference type="Proteomes" id="UP000001542">
    <property type="component" value="Unassembled WGS sequence"/>
</dbReference>
<dbReference type="AlphaFoldDB" id="A2E167"/>
<dbReference type="InParanoid" id="A2E167"/>
<proteinExistence type="predicted"/>
<gene>
    <name evidence="2" type="ORF">TVAG_389650</name>
</gene>
<organism evidence="2 3">
    <name type="scientific">Trichomonas vaginalis (strain ATCC PRA-98 / G3)</name>
    <dbReference type="NCBI Taxonomy" id="412133"/>
    <lineage>
        <taxon>Eukaryota</taxon>
        <taxon>Metamonada</taxon>
        <taxon>Parabasalia</taxon>
        <taxon>Trichomonadida</taxon>
        <taxon>Trichomonadidae</taxon>
        <taxon>Trichomonas</taxon>
    </lineage>
</organism>
<accession>A2E167</accession>
<feature type="compositionally biased region" description="Basic and acidic residues" evidence="1">
    <location>
        <begin position="42"/>
        <end position="92"/>
    </location>
</feature>